<name>A0A2P8Q4V5_9ACTN</name>
<gene>
    <name evidence="2" type="ORF">C6Y14_21065</name>
</gene>
<dbReference type="Pfam" id="PF13349">
    <property type="entry name" value="DUF4097"/>
    <property type="match status" value="1"/>
</dbReference>
<evidence type="ECO:0000313" key="3">
    <source>
        <dbReference type="Proteomes" id="UP000240429"/>
    </source>
</evidence>
<evidence type="ECO:0000259" key="1">
    <source>
        <dbReference type="Pfam" id="PF13349"/>
    </source>
</evidence>
<accession>A0A2P8Q4V5</accession>
<dbReference type="RefSeq" id="WP_107018323.1">
    <property type="nucleotide sequence ID" value="NZ_KZ679045.1"/>
</dbReference>
<dbReference type="OrthoDB" id="4080698at2"/>
<organism evidence="2 3">
    <name type="scientific">Streptomyces dioscori</name>
    <dbReference type="NCBI Taxonomy" id="2109333"/>
    <lineage>
        <taxon>Bacteria</taxon>
        <taxon>Bacillati</taxon>
        <taxon>Actinomycetota</taxon>
        <taxon>Actinomycetes</taxon>
        <taxon>Kitasatosporales</taxon>
        <taxon>Streptomycetaceae</taxon>
        <taxon>Streptomyces</taxon>
        <taxon>Streptomyces aurantiacus group</taxon>
    </lineage>
</organism>
<dbReference type="InterPro" id="IPR025164">
    <property type="entry name" value="Toastrack_DUF4097"/>
</dbReference>
<reference evidence="2 3" key="1">
    <citation type="submission" date="2018-03" db="EMBL/GenBank/DDBJ databases">
        <title>Streptomyces dioscori sp. nov., a novel endophytic actinobacterium isolated from bulbil of Dioscorea bulbifera L.</title>
        <authorList>
            <person name="Zhikuan W."/>
        </authorList>
    </citation>
    <scope>NUCLEOTIDE SEQUENCE [LARGE SCALE GENOMIC DNA]</scope>
    <source>
        <strain evidence="2 3">A217</strain>
    </source>
</reference>
<protein>
    <recommendedName>
        <fullName evidence="1">DUF4097 domain-containing protein</fullName>
    </recommendedName>
</protein>
<proteinExistence type="predicted"/>
<dbReference type="Proteomes" id="UP000240429">
    <property type="component" value="Unassembled WGS sequence"/>
</dbReference>
<sequence length="270" mass="27353">MTERMIPVDVFGPIALDLTMNAGSIRVVVDPELKQAHMVLKTDATSGPSADAIRDTAVSLRGQNLAVRVPDVAGGMSGNTTIRMGNSTMTFSGGNGVQIINGNVHVTGHGGSKVFVNGREVTATGPTGDAVTPITAIVHLPARSVAAISTHAATTVVTGALARLEYDGTSGTLTAERVGDLEATVTSGSVIVGEVSGPLDINLTSGNVTVGAYSGHLARVNLTSGNVRMAATSQATGRLAVNATSGCARITGASHLDVRRRVTSGSVQIS</sequence>
<comment type="caution">
    <text evidence="2">The sequence shown here is derived from an EMBL/GenBank/DDBJ whole genome shotgun (WGS) entry which is preliminary data.</text>
</comment>
<dbReference type="AlphaFoldDB" id="A0A2P8Q4V5"/>
<keyword evidence="3" id="KW-1185">Reference proteome</keyword>
<evidence type="ECO:0000313" key="2">
    <source>
        <dbReference type="EMBL" id="PSM41282.1"/>
    </source>
</evidence>
<dbReference type="EMBL" id="PYBJ01000014">
    <property type="protein sequence ID" value="PSM41282.1"/>
    <property type="molecule type" value="Genomic_DNA"/>
</dbReference>
<feature type="domain" description="DUF4097" evidence="1">
    <location>
        <begin position="167"/>
        <end position="269"/>
    </location>
</feature>